<feature type="chain" id="PRO_5026182058" description="DUF3568 family protein" evidence="1">
    <location>
        <begin position="28"/>
        <end position="144"/>
    </location>
</feature>
<proteinExistence type="predicted"/>
<dbReference type="EMBL" id="CP051217">
    <property type="protein sequence ID" value="QJB69861.1"/>
    <property type="molecule type" value="Genomic_DNA"/>
</dbReference>
<protein>
    <recommendedName>
        <fullName evidence="4">DUF3568 family protein</fullName>
    </recommendedName>
</protein>
<dbReference type="PROSITE" id="PS51257">
    <property type="entry name" value="PROKAR_LIPOPROTEIN"/>
    <property type="match status" value="1"/>
</dbReference>
<feature type="signal peptide" evidence="1">
    <location>
        <begin position="1"/>
        <end position="27"/>
    </location>
</feature>
<gene>
    <name evidence="2" type="ORF">HF685_11710</name>
</gene>
<dbReference type="AlphaFoldDB" id="A0A6H2DQ26"/>
<keyword evidence="3" id="KW-1185">Reference proteome</keyword>
<accession>A0A6H2DQ26</accession>
<keyword evidence="1" id="KW-0732">Signal</keyword>
<reference evidence="2 3" key="1">
    <citation type="submission" date="2020-04" db="EMBL/GenBank/DDBJ databases">
        <title>Genome sequence for Sphingorhabdus sp. strain M1.</title>
        <authorList>
            <person name="Park S.-J."/>
        </authorList>
    </citation>
    <scope>NUCLEOTIDE SEQUENCE [LARGE SCALE GENOMIC DNA]</scope>
    <source>
        <strain evidence="2 3">JK6</strain>
    </source>
</reference>
<evidence type="ECO:0008006" key="4">
    <source>
        <dbReference type="Google" id="ProtNLM"/>
    </source>
</evidence>
<evidence type="ECO:0000313" key="2">
    <source>
        <dbReference type="EMBL" id="QJB69861.1"/>
    </source>
</evidence>
<name>A0A6H2DQ26_9SPHN</name>
<sequence length="144" mass="15636">MKLLNIKRMAALSALMIVTTGTLSGCAIGSLSGNSSQFNTVETLTLSKRPDNFFDGMVAIGKAQGYQYTGRDASINQINFTDQPNFGQTIIGTSFSINIIVTLKPDGRTVEMRFFGAGTGSSSDAERSTLRIEKLKSAIRDRWQ</sequence>
<dbReference type="RefSeq" id="WP_168820130.1">
    <property type="nucleotide sequence ID" value="NZ_CP051217.1"/>
</dbReference>
<dbReference type="KEGG" id="phao:HF685_11710"/>
<evidence type="ECO:0000256" key="1">
    <source>
        <dbReference type="SAM" id="SignalP"/>
    </source>
</evidence>
<dbReference type="Proteomes" id="UP000501600">
    <property type="component" value="Chromosome"/>
</dbReference>
<organism evidence="2 3">
    <name type="scientific">Parasphingorhabdus halotolerans</name>
    <dbReference type="NCBI Taxonomy" id="2725558"/>
    <lineage>
        <taxon>Bacteria</taxon>
        <taxon>Pseudomonadati</taxon>
        <taxon>Pseudomonadota</taxon>
        <taxon>Alphaproteobacteria</taxon>
        <taxon>Sphingomonadales</taxon>
        <taxon>Sphingomonadaceae</taxon>
        <taxon>Parasphingorhabdus</taxon>
    </lineage>
</organism>
<evidence type="ECO:0000313" key="3">
    <source>
        <dbReference type="Proteomes" id="UP000501600"/>
    </source>
</evidence>